<evidence type="ECO:0000313" key="2">
    <source>
        <dbReference type="EMBL" id="QRN91796.1"/>
    </source>
</evidence>
<dbReference type="PANTHER" id="PTHR38433">
    <property type="match status" value="1"/>
</dbReference>
<dbReference type="Proteomes" id="UP000640299">
    <property type="component" value="Chromosome"/>
</dbReference>
<organism evidence="3 4">
    <name type="scientific">Mammaliicoccus sciuri</name>
    <name type="common">Staphylococcus sciuri</name>
    <dbReference type="NCBI Taxonomy" id="1296"/>
    <lineage>
        <taxon>Bacteria</taxon>
        <taxon>Bacillati</taxon>
        <taxon>Bacillota</taxon>
        <taxon>Bacilli</taxon>
        <taxon>Bacillales</taxon>
        <taxon>Staphylococcaceae</taxon>
        <taxon>Mammaliicoccus</taxon>
    </lineage>
</organism>
<evidence type="ECO:0000313" key="4">
    <source>
        <dbReference type="Proteomes" id="UP000274792"/>
    </source>
</evidence>
<gene>
    <name evidence="3" type="ORF">CD117_11845</name>
    <name evidence="2" type="ORF">JRU67_03000</name>
    <name evidence="1" type="ORF">OWO77_07380</name>
</gene>
<sequence>MGERVKVIKKIHKSREYIIEENMNDIKSRLSDRKIAIEKGIDILDALEEAEALDAFHAAIVQRKIITKNIVNELNKEQYEGILGNLGQVLFLLGELDIEETSTFVRRINNGMKVANRANPYKKTSVTDLLGALKDPEINQSVTLLLNFLKGMSREE</sequence>
<reference evidence="3 4" key="1">
    <citation type="submission" date="2018-10" db="EMBL/GenBank/DDBJ databases">
        <title>A collection Staphylococci species genome sequencing.</title>
        <authorList>
            <person name="Cole K."/>
        </authorList>
    </citation>
    <scope>NUCLEOTIDE SEQUENCE [LARGE SCALE GENOMIC DNA]</scope>
    <source>
        <strain evidence="3">CCUG 37923</strain>
        <strain evidence="4">NCTC 12218</strain>
    </source>
</reference>
<protein>
    <submittedName>
        <fullName evidence="3">DUF1641 domain-containing protein</fullName>
    </submittedName>
</protein>
<dbReference type="EMBL" id="CP069389">
    <property type="protein sequence ID" value="QRN91796.1"/>
    <property type="molecule type" value="Genomic_DNA"/>
</dbReference>
<evidence type="ECO:0000313" key="5">
    <source>
        <dbReference type="Proteomes" id="UP001176210"/>
    </source>
</evidence>
<evidence type="ECO:0000313" key="1">
    <source>
        <dbReference type="EMBL" id="MDL0116794.1"/>
    </source>
</evidence>
<dbReference type="InterPro" id="IPR012440">
    <property type="entry name" value="DUF1641"/>
</dbReference>
<dbReference type="EMBL" id="JAPNQM010000002">
    <property type="protein sequence ID" value="MDL0116794.1"/>
    <property type="molecule type" value="Genomic_DNA"/>
</dbReference>
<proteinExistence type="predicted"/>
<dbReference type="AlphaFoldDB" id="A0A7T4PSN1"/>
<dbReference type="Proteomes" id="UP001176210">
    <property type="component" value="Unassembled WGS sequence"/>
</dbReference>
<dbReference type="EMBL" id="RXWV01000073">
    <property type="protein sequence ID" value="RTX71201.1"/>
    <property type="molecule type" value="Genomic_DNA"/>
</dbReference>
<reference evidence="2" key="2">
    <citation type="submission" date="2021-02" db="EMBL/GenBank/DDBJ databases">
        <title>cfr and optrA-positive Staphylococcus spp.</title>
        <authorList>
            <person name="Chen L."/>
        </authorList>
    </citation>
    <scope>NUCLEOTIDE SEQUENCE</scope>
    <source>
        <strain evidence="2">GDQ20D70P</strain>
    </source>
</reference>
<reference evidence="1" key="4">
    <citation type="journal article" date="2023" name="Vet. Microbiol.">
        <title>Emergence of livestock-associated Mammaliicoccus sciuri ST71 co-harbouring mecA and mecC genes in Brazil.</title>
        <authorList>
            <person name="de Moura G.S."/>
            <person name="de Carvalho E."/>
            <person name="Ramos Sanchez E.M."/>
            <person name="Sellera F.P."/>
            <person name="Marques M.F.S."/>
            <person name="Heinemann M.B."/>
            <person name="De Vliegher S."/>
            <person name="Souza F.N."/>
            <person name="Mota R.A."/>
        </authorList>
    </citation>
    <scope>NUCLEOTIDE SEQUENCE</scope>
    <source>
        <strain evidence="1">BR656</strain>
    </source>
</reference>
<dbReference type="RefSeq" id="WP_037589089.1">
    <property type="nucleotide sequence ID" value="NZ_CP065795.1"/>
</dbReference>
<dbReference type="Pfam" id="PF07849">
    <property type="entry name" value="DUF1641"/>
    <property type="match status" value="1"/>
</dbReference>
<name>A0A7T4PSN1_MAMSC</name>
<dbReference type="PANTHER" id="PTHR38433:SF1">
    <property type="entry name" value="DUF1641 DOMAIN-CONTAINING PROTEIN"/>
    <property type="match status" value="1"/>
</dbReference>
<keyword evidence="5" id="KW-1185">Reference proteome</keyword>
<evidence type="ECO:0000313" key="3">
    <source>
        <dbReference type="EMBL" id="RTX71201.1"/>
    </source>
</evidence>
<accession>A0A7T4PSN1</accession>
<reference evidence="1" key="3">
    <citation type="submission" date="2022-09" db="EMBL/GenBank/DDBJ databases">
        <authorList>
            <person name="De Moura G.S."/>
            <person name="Carvalho E."/>
            <person name="Ramos Sanchez E.M."/>
            <person name="Sellera F.P."/>
            <person name="Marques M.F.S."/>
            <person name="Heinemann M.B."/>
            <person name="De Vliegher S."/>
            <person name="Souza F.N."/>
            <person name="Mota R.A."/>
        </authorList>
    </citation>
    <scope>NUCLEOTIDE SEQUENCE</scope>
    <source>
        <strain evidence="1">BR656</strain>
    </source>
</reference>
<dbReference type="Proteomes" id="UP000274792">
    <property type="component" value="Unassembled WGS sequence"/>
</dbReference>